<keyword evidence="2" id="KW-0119">Carbohydrate metabolism</keyword>
<dbReference type="Proteomes" id="UP000886289">
    <property type="component" value="Unassembled WGS sequence"/>
</dbReference>
<dbReference type="Gene3D" id="2.70.98.10">
    <property type="match status" value="1"/>
</dbReference>
<dbReference type="InterPro" id="IPR011330">
    <property type="entry name" value="Glyco_hydro/deAcase_b/a-brl"/>
</dbReference>
<gene>
    <name evidence="6" type="ORF">ENG63_11540</name>
</gene>
<dbReference type="InterPro" id="IPR011013">
    <property type="entry name" value="Gal_mutarotase_sf_dom"/>
</dbReference>
<dbReference type="SUPFAM" id="SSF88688">
    <property type="entry name" value="Families 57/38 glycoside transferase middle domain"/>
    <property type="match status" value="1"/>
</dbReference>
<dbReference type="CDD" id="cd10793">
    <property type="entry name" value="GH57N_TLGT_like"/>
    <property type="match status" value="1"/>
</dbReference>
<dbReference type="InterPro" id="IPR015179">
    <property type="entry name" value="A-amylase/a-glucTrfase_C"/>
</dbReference>
<comment type="similarity">
    <text evidence="1">Belongs to the glycosyl hydrolase 57 family.</text>
</comment>
<dbReference type="AlphaFoldDB" id="A0A7C0Y747"/>
<dbReference type="GO" id="GO:0003824">
    <property type="term" value="F:catalytic activity"/>
    <property type="evidence" value="ECO:0007669"/>
    <property type="project" value="InterPro"/>
</dbReference>
<evidence type="ECO:0000259" key="3">
    <source>
        <dbReference type="Pfam" id="PF03065"/>
    </source>
</evidence>
<dbReference type="PANTHER" id="PTHR36306:SF1">
    <property type="entry name" value="ALPHA-AMYLASE-RELATED"/>
    <property type="match status" value="1"/>
</dbReference>
<dbReference type="SUPFAM" id="SSF88713">
    <property type="entry name" value="Glycoside hydrolase/deacetylase"/>
    <property type="match status" value="1"/>
</dbReference>
<evidence type="ECO:0000256" key="1">
    <source>
        <dbReference type="ARBA" id="ARBA00006821"/>
    </source>
</evidence>
<organism evidence="6">
    <name type="scientific">Desulfofervidus auxilii</name>
    <dbReference type="NCBI Taxonomy" id="1621989"/>
    <lineage>
        <taxon>Bacteria</taxon>
        <taxon>Pseudomonadati</taxon>
        <taxon>Thermodesulfobacteriota</taxon>
        <taxon>Candidatus Desulfofervidia</taxon>
        <taxon>Candidatus Desulfofervidales</taxon>
        <taxon>Candidatus Desulfofervidaceae</taxon>
        <taxon>Candidatus Desulfofervidus</taxon>
    </lineage>
</organism>
<feature type="domain" description="Glycoside hydrolase family 57 N-terminal" evidence="3">
    <location>
        <begin position="20"/>
        <end position="269"/>
    </location>
</feature>
<dbReference type="GO" id="GO:0005975">
    <property type="term" value="P:carbohydrate metabolic process"/>
    <property type="evidence" value="ECO:0007669"/>
    <property type="project" value="InterPro"/>
</dbReference>
<dbReference type="InterPro" id="IPR052046">
    <property type="entry name" value="GH57_Enzymes"/>
</dbReference>
<sequence>MPKYYLPFAIHLHQPVGNFEKILEKAVYKCYAPFLKTIEKFPSFRFSLHISGPLWEWFEVRFPHLIDLIARLVERKQIELMAGGFYEPLLPFIPERDAKGQLSYMLNYLKNRFGVVSEGLWLTERVWTPELPKLLAPLGIKYTLVDDTHFFNAGLNKKDIHGYFITEKEGYCLFIFPIDKKLRYLIPFKDPKDIFEYFESFFTNTEGNTLTYGDDGEKFGLWPNTWQLVYKKKWLEKFLSFLEKENKIEILPLKEFLEKFPPRARIYLPPASYEEMMEWSFLPEFGARYLEFIDFLKSEKKWERYQPFVRGSNWDNFLRKYEESNLMHKKMILVSEKVAKNFPKYELSNLPLAIKHLWKAQCNCAYWHGIFGGLYLGHLRSAVYQNLIAAENALPNKDIEIIFKDYDCDGRKEWLFSSPKINAYIKPTYGGALILLEWREKKLNLTHVLTRRPETYHVKIREKINQPKKEKTDDVKTIHEQFKLKQPNLDKYLVYDWHYRFNFLDHFLSNKVNLFTFSQSKYQDLGDFTTEPYEISDWGKEKNGVFLILKRKGNINGFGTLELIKQFKILTEGEIIVHYQLFPTFSSNLRFATELNLFLPNWDLIINEEKYNILKVREFKKISKFTLINYDNSIHISAKQPFHLWIFPIYTVNLSESGAEKTYQGTCFVFITKFNFEKDKIFIQEWQLKLSN</sequence>
<dbReference type="Pfam" id="PF03065">
    <property type="entry name" value="Glyco_hydro_57"/>
    <property type="match status" value="1"/>
</dbReference>
<evidence type="ECO:0000259" key="5">
    <source>
        <dbReference type="Pfam" id="PF09095"/>
    </source>
</evidence>
<name>A0A7C0Y747_DESA2</name>
<dbReference type="InterPro" id="IPR015178">
    <property type="entry name" value="A-amylase/a-glucTrfase_central"/>
</dbReference>
<dbReference type="InterPro" id="IPR004300">
    <property type="entry name" value="Glyco_hydro_57_N"/>
</dbReference>
<dbReference type="EMBL" id="DRBS01000430">
    <property type="protein sequence ID" value="HDD45468.1"/>
    <property type="molecule type" value="Genomic_DNA"/>
</dbReference>
<dbReference type="InterPro" id="IPR014718">
    <property type="entry name" value="GH-type_carb-bd"/>
</dbReference>
<dbReference type="GO" id="GO:0030246">
    <property type="term" value="F:carbohydrate binding"/>
    <property type="evidence" value="ECO:0007669"/>
    <property type="project" value="InterPro"/>
</dbReference>
<evidence type="ECO:0000256" key="2">
    <source>
        <dbReference type="ARBA" id="ARBA00023277"/>
    </source>
</evidence>
<dbReference type="InterPro" id="IPR028995">
    <property type="entry name" value="Glyco_hydro_57/38_cen_sf"/>
</dbReference>
<dbReference type="Pfam" id="PF09094">
    <property type="entry name" value="AmyA-A_glucT_m"/>
    <property type="match status" value="1"/>
</dbReference>
<protein>
    <submittedName>
        <fullName evidence="6">DUF1926 domain-containing protein</fullName>
    </submittedName>
</protein>
<feature type="domain" description="Alpha-amylase/4-alpha-glucanotransferase C-terminal" evidence="5">
    <location>
        <begin position="405"/>
        <end position="679"/>
    </location>
</feature>
<comment type="caution">
    <text evidence="6">The sequence shown here is derived from an EMBL/GenBank/DDBJ whole genome shotgun (WGS) entry which is preliminary data.</text>
</comment>
<reference evidence="6" key="1">
    <citation type="journal article" date="2020" name="mSystems">
        <title>Genome- and Community-Level Interaction Insights into Carbon Utilization and Element Cycling Functions of Hydrothermarchaeota in Hydrothermal Sediment.</title>
        <authorList>
            <person name="Zhou Z."/>
            <person name="Liu Y."/>
            <person name="Xu W."/>
            <person name="Pan J."/>
            <person name="Luo Z.H."/>
            <person name="Li M."/>
        </authorList>
    </citation>
    <scope>NUCLEOTIDE SEQUENCE [LARGE SCALE GENOMIC DNA]</scope>
    <source>
        <strain evidence="6">HyVt-233</strain>
    </source>
</reference>
<proteinExistence type="inferred from homology"/>
<evidence type="ECO:0000313" key="6">
    <source>
        <dbReference type="EMBL" id="HDD45468.1"/>
    </source>
</evidence>
<feature type="domain" description="Alpha-amylase/4-alpha-glucanotransferase central" evidence="4">
    <location>
        <begin position="314"/>
        <end position="392"/>
    </location>
</feature>
<accession>A0A7C0Y747</accession>
<dbReference type="Gene3D" id="3.20.110.20">
    <property type="match status" value="1"/>
</dbReference>
<evidence type="ECO:0000259" key="4">
    <source>
        <dbReference type="Pfam" id="PF09094"/>
    </source>
</evidence>
<dbReference type="PANTHER" id="PTHR36306">
    <property type="entry name" value="ALPHA-AMYLASE-RELATED-RELATED"/>
    <property type="match status" value="1"/>
</dbReference>
<dbReference type="Pfam" id="PF09095">
    <property type="entry name" value="AmyA-gluTrfs_C"/>
    <property type="match status" value="1"/>
</dbReference>
<dbReference type="SUPFAM" id="SSF74650">
    <property type="entry name" value="Galactose mutarotase-like"/>
    <property type="match status" value="1"/>
</dbReference>